<evidence type="ECO:0000313" key="6">
    <source>
        <dbReference type="EMBL" id="ODR97068.1"/>
    </source>
</evidence>
<dbReference type="GO" id="GO:0030288">
    <property type="term" value="C:outer membrane-bounded periplasmic space"/>
    <property type="evidence" value="ECO:0007669"/>
    <property type="project" value="TreeGrafter"/>
</dbReference>
<feature type="region of interest" description="Disordered" evidence="4">
    <location>
        <begin position="276"/>
        <end position="305"/>
    </location>
</feature>
<dbReference type="SUPFAM" id="SSF53187">
    <property type="entry name" value="Zn-dependent exopeptidases"/>
    <property type="match status" value="1"/>
</dbReference>
<gene>
    <name evidence="6" type="ORF">AUC69_13225</name>
</gene>
<dbReference type="CDD" id="cd02696">
    <property type="entry name" value="MurNAc-LAA"/>
    <property type="match status" value="1"/>
</dbReference>
<dbReference type="SMART" id="SM00646">
    <property type="entry name" value="Ami_3"/>
    <property type="match status" value="1"/>
</dbReference>
<evidence type="ECO:0000256" key="4">
    <source>
        <dbReference type="SAM" id="MobiDB-lite"/>
    </source>
</evidence>
<evidence type="ECO:0000256" key="2">
    <source>
        <dbReference type="ARBA" id="ARBA00011901"/>
    </source>
</evidence>
<comment type="caution">
    <text evidence="6">The sequence shown here is derived from an EMBL/GenBank/DDBJ whole genome shotgun (WGS) entry which is preliminary data.</text>
</comment>
<comment type="catalytic activity">
    <reaction evidence="1">
        <text>Hydrolyzes the link between N-acetylmuramoyl residues and L-amino acid residues in certain cell-wall glycopeptides.</text>
        <dbReference type="EC" id="3.5.1.28"/>
    </reaction>
</comment>
<dbReference type="EC" id="3.5.1.28" evidence="2"/>
<dbReference type="Proteomes" id="UP000094472">
    <property type="component" value="Unassembled WGS sequence"/>
</dbReference>
<dbReference type="PANTHER" id="PTHR30404:SF0">
    <property type="entry name" value="N-ACETYLMURAMOYL-L-ALANINE AMIDASE AMIC"/>
    <property type="match status" value="1"/>
</dbReference>
<evidence type="ECO:0000256" key="3">
    <source>
        <dbReference type="ARBA" id="ARBA00022801"/>
    </source>
</evidence>
<reference evidence="6 7" key="1">
    <citation type="journal article" date="2016" name="Environ. Microbiol.">
        <title>New Methyloceanibacter diversity from North Sea sediments includes methanotroph containing solely the soluble methane monooxygenase.</title>
        <authorList>
            <person name="Vekeman B."/>
            <person name="Kerckhof F.M."/>
            <person name="Cremers G."/>
            <person name="de Vos P."/>
            <person name="Vandamme P."/>
            <person name="Boon N."/>
            <person name="Op den Camp H.J."/>
            <person name="Heylen K."/>
        </authorList>
    </citation>
    <scope>NUCLEOTIDE SEQUENCE [LARGE SCALE GENOMIC DNA]</scope>
    <source>
        <strain evidence="6 7">R-67175</strain>
    </source>
</reference>
<sequence>MQVVRAVIAGIPIWAAALGLLAVPGVVQAKDTAKEAVAKDARLAGDRERTRFIADLSKKVDVHVFALGNPYRVIVDAADVSFQMPPGLGKEQRGLVTAYRYGLFAPGKSRIVIDVSGPFLIDKSFVLEARDDQPARLVIDLVPTDEATFQTKLREVKQASAASTPVPFPEPPTRPADAKPIIVLDPGHGGVDPGTSSESGVTEKEVVLQFAKELRQKLVATGRYEVHLTREDDTFLPLKERVAIAQKKGAGLFLSIHADYFPARIDDARGATIYTLSERASERRRGRSPPRRTSPTPSPASSCRAIPTNWWPTSSSIWRSARHRTGRWYSPGRSSASLPPKNKSALHTKRLRSAGFRVLKAPDVPSVLLELGFLSNPDDEKLLTSAAWRDRMGDSVTAAVDGYFTKRIARSPY</sequence>
<dbReference type="GO" id="GO:0008745">
    <property type="term" value="F:N-acetylmuramoyl-L-alanine amidase activity"/>
    <property type="evidence" value="ECO:0007669"/>
    <property type="project" value="UniProtKB-EC"/>
</dbReference>
<dbReference type="AlphaFoldDB" id="A0A1E3VU49"/>
<evidence type="ECO:0000256" key="1">
    <source>
        <dbReference type="ARBA" id="ARBA00001561"/>
    </source>
</evidence>
<name>A0A1E3VU49_9HYPH</name>
<keyword evidence="3" id="KW-0378">Hydrolase</keyword>
<evidence type="ECO:0000259" key="5">
    <source>
        <dbReference type="SMART" id="SM00646"/>
    </source>
</evidence>
<dbReference type="EMBL" id="LPWF01000027">
    <property type="protein sequence ID" value="ODR97068.1"/>
    <property type="molecule type" value="Genomic_DNA"/>
</dbReference>
<dbReference type="STRING" id="1774969.AUC69_13225"/>
<dbReference type="Gene3D" id="3.40.630.40">
    <property type="entry name" value="Zn-dependent exopeptidases"/>
    <property type="match status" value="1"/>
</dbReference>
<dbReference type="Gene3D" id="2.60.40.3500">
    <property type="match status" value="1"/>
</dbReference>
<dbReference type="InterPro" id="IPR002508">
    <property type="entry name" value="MurNAc-LAA_cat"/>
</dbReference>
<dbReference type="InterPro" id="IPR050695">
    <property type="entry name" value="N-acetylmuramoyl_amidase_3"/>
</dbReference>
<keyword evidence="7" id="KW-1185">Reference proteome</keyword>
<dbReference type="Pfam" id="PF01520">
    <property type="entry name" value="Amidase_3"/>
    <property type="match status" value="1"/>
</dbReference>
<dbReference type="PANTHER" id="PTHR30404">
    <property type="entry name" value="N-ACETYLMURAMOYL-L-ALANINE AMIDASE"/>
    <property type="match status" value="1"/>
</dbReference>
<accession>A0A1E3VU49</accession>
<feature type="compositionally biased region" description="Low complexity" evidence="4">
    <location>
        <begin position="291"/>
        <end position="302"/>
    </location>
</feature>
<dbReference type="GO" id="GO:0009253">
    <property type="term" value="P:peptidoglycan catabolic process"/>
    <property type="evidence" value="ECO:0007669"/>
    <property type="project" value="InterPro"/>
</dbReference>
<evidence type="ECO:0000313" key="7">
    <source>
        <dbReference type="Proteomes" id="UP000094472"/>
    </source>
</evidence>
<protein>
    <recommendedName>
        <fullName evidence="2">N-acetylmuramoyl-L-alanine amidase</fullName>
        <ecNumber evidence="2">3.5.1.28</ecNumber>
    </recommendedName>
</protein>
<proteinExistence type="predicted"/>
<organism evidence="6 7">
    <name type="scientific">Methyloceanibacter superfactus</name>
    <dbReference type="NCBI Taxonomy" id="1774969"/>
    <lineage>
        <taxon>Bacteria</taxon>
        <taxon>Pseudomonadati</taxon>
        <taxon>Pseudomonadota</taxon>
        <taxon>Alphaproteobacteria</taxon>
        <taxon>Hyphomicrobiales</taxon>
        <taxon>Hyphomicrobiaceae</taxon>
        <taxon>Methyloceanibacter</taxon>
    </lineage>
</organism>
<feature type="domain" description="MurNAc-LAA" evidence="5">
    <location>
        <begin position="242"/>
        <end position="401"/>
    </location>
</feature>